<evidence type="ECO:0000313" key="2">
    <source>
        <dbReference type="EMBL" id="KAL1220427.1"/>
    </source>
</evidence>
<dbReference type="PANTHER" id="PTHR21530">
    <property type="entry name" value="PHEROMONE SHUTDOWN PROTEIN"/>
    <property type="match status" value="1"/>
</dbReference>
<organism evidence="2 3">
    <name type="scientific">Cardamine amara subsp. amara</name>
    <dbReference type="NCBI Taxonomy" id="228776"/>
    <lineage>
        <taxon>Eukaryota</taxon>
        <taxon>Viridiplantae</taxon>
        <taxon>Streptophyta</taxon>
        <taxon>Embryophyta</taxon>
        <taxon>Tracheophyta</taxon>
        <taxon>Spermatophyta</taxon>
        <taxon>Magnoliopsida</taxon>
        <taxon>eudicotyledons</taxon>
        <taxon>Gunneridae</taxon>
        <taxon>Pentapetalae</taxon>
        <taxon>rosids</taxon>
        <taxon>malvids</taxon>
        <taxon>Brassicales</taxon>
        <taxon>Brassicaceae</taxon>
        <taxon>Cardamineae</taxon>
        <taxon>Cardamine</taxon>
    </lineage>
</organism>
<proteinExistence type="predicted"/>
<dbReference type="Pfam" id="PF01963">
    <property type="entry name" value="TraB_PrgY_gumN"/>
    <property type="match status" value="1"/>
</dbReference>
<evidence type="ECO:0000313" key="3">
    <source>
        <dbReference type="Proteomes" id="UP001558713"/>
    </source>
</evidence>
<evidence type="ECO:0008006" key="4">
    <source>
        <dbReference type="Google" id="ProtNLM"/>
    </source>
</evidence>
<feature type="compositionally biased region" description="Basic and acidic residues" evidence="1">
    <location>
        <begin position="17"/>
        <end position="26"/>
    </location>
</feature>
<accession>A0ABD1BT99</accession>
<reference evidence="2 3" key="1">
    <citation type="submission" date="2024-04" db="EMBL/GenBank/DDBJ databases">
        <title>Genome assembly C_amara_ONT_v2.</title>
        <authorList>
            <person name="Yant L."/>
            <person name="Moore C."/>
            <person name="Slenker M."/>
        </authorList>
    </citation>
    <scope>NUCLEOTIDE SEQUENCE [LARGE SCALE GENOMIC DNA]</scope>
    <source>
        <tissue evidence="2">Leaf</tissue>
    </source>
</reference>
<dbReference type="EMBL" id="JBANAX010000153">
    <property type="protein sequence ID" value="KAL1220427.1"/>
    <property type="molecule type" value="Genomic_DNA"/>
</dbReference>
<feature type="region of interest" description="Disordered" evidence="1">
    <location>
        <begin position="1"/>
        <end position="27"/>
    </location>
</feature>
<dbReference type="PANTHER" id="PTHR21530:SF7">
    <property type="entry name" value="TRAB DOMAIN-CONTAINING PROTEIN"/>
    <property type="match status" value="1"/>
</dbReference>
<name>A0ABD1BT99_CARAN</name>
<sequence length="350" mass="39839">MDLTKTPLEPETQSGEDFIHMDDPKPPGDFSLTESRVNVEKEEHCDAGLVMTGDDSIFDSDDICGGENDGEFAMEKTKLKLPEELAKNVMVLTCESTEEGGSYDVYLVGTAHVSQESCREVEAVISFLQPQVVFVELCTSRVSILNPQTLKIPTMKEMIDMWKKNHNPFGILYGYILAKMANQLEVFPGTEFRVAYEEAIKYGGKVILGDRPVEITLQRTWGKMSLWHKIKFVYSIVFQAVFLPKPEEIEKMLKDMKDVDMLTLMIQEMSKEFPSLMDTLVHERDKYMSSYLLRVASEHSSVVAVVGRGHLQGIKKNWNQPINMKDLMELPTNKSIFSVKNILRYIDESL</sequence>
<comment type="caution">
    <text evidence="2">The sequence shown here is derived from an EMBL/GenBank/DDBJ whole genome shotgun (WGS) entry which is preliminary data.</text>
</comment>
<dbReference type="InterPro" id="IPR046345">
    <property type="entry name" value="TraB_PrgY-like"/>
</dbReference>
<evidence type="ECO:0000256" key="1">
    <source>
        <dbReference type="SAM" id="MobiDB-lite"/>
    </source>
</evidence>
<dbReference type="AlphaFoldDB" id="A0ABD1BT99"/>
<dbReference type="CDD" id="cd14726">
    <property type="entry name" value="TraB_PrgY-like"/>
    <property type="match status" value="1"/>
</dbReference>
<keyword evidence="3" id="KW-1185">Reference proteome</keyword>
<dbReference type="InterPro" id="IPR002816">
    <property type="entry name" value="TraB/PrgY/GumN_fam"/>
</dbReference>
<dbReference type="Proteomes" id="UP001558713">
    <property type="component" value="Unassembled WGS sequence"/>
</dbReference>
<gene>
    <name evidence="2" type="ORF">V5N11_013176</name>
</gene>
<protein>
    <recommendedName>
        <fullName evidence="4">TraB domain-containing protein</fullName>
    </recommendedName>
</protein>